<accession>A0AAV4Y8C4</accession>
<feature type="transmembrane region" description="Helical" evidence="1">
    <location>
        <begin position="55"/>
        <end position="79"/>
    </location>
</feature>
<evidence type="ECO:0000313" key="2">
    <source>
        <dbReference type="EMBL" id="GIZ03348.1"/>
    </source>
</evidence>
<proteinExistence type="predicted"/>
<comment type="caution">
    <text evidence="2">The sequence shown here is derived from an EMBL/GenBank/DDBJ whole genome shotgun (WGS) entry which is preliminary data.</text>
</comment>
<keyword evidence="1" id="KW-0812">Transmembrane</keyword>
<reference evidence="2 3" key="1">
    <citation type="submission" date="2021-06" db="EMBL/GenBank/DDBJ databases">
        <title>Caerostris extrusa draft genome.</title>
        <authorList>
            <person name="Kono N."/>
            <person name="Arakawa K."/>
        </authorList>
    </citation>
    <scope>NUCLEOTIDE SEQUENCE [LARGE SCALE GENOMIC DNA]</scope>
</reference>
<sequence length="148" mass="16474">MESPMFLVTNLKPTLDTDQPGLRWPDHQLQTRDHSEGHIHVKAHHQGLCVNLTTLYILGAIIGAIQVIIVCVCASLFFCRGEHDIRTKTGASTTQSWPPSPAEGNSSAVTRLNRLGNVFFFSLFLLFPQKEEKLTLKVVSSKMSVVLF</sequence>
<evidence type="ECO:0000313" key="3">
    <source>
        <dbReference type="Proteomes" id="UP001054945"/>
    </source>
</evidence>
<keyword evidence="1" id="KW-0472">Membrane</keyword>
<dbReference type="Proteomes" id="UP001054945">
    <property type="component" value="Unassembled WGS sequence"/>
</dbReference>
<protein>
    <submittedName>
        <fullName evidence="2">ZP domain-containing protein</fullName>
    </submittedName>
</protein>
<dbReference type="AlphaFoldDB" id="A0AAV4Y8C4"/>
<name>A0AAV4Y8C4_CAEEX</name>
<organism evidence="2 3">
    <name type="scientific">Caerostris extrusa</name>
    <name type="common">Bark spider</name>
    <name type="synonym">Caerostris bankana</name>
    <dbReference type="NCBI Taxonomy" id="172846"/>
    <lineage>
        <taxon>Eukaryota</taxon>
        <taxon>Metazoa</taxon>
        <taxon>Ecdysozoa</taxon>
        <taxon>Arthropoda</taxon>
        <taxon>Chelicerata</taxon>
        <taxon>Arachnida</taxon>
        <taxon>Araneae</taxon>
        <taxon>Araneomorphae</taxon>
        <taxon>Entelegynae</taxon>
        <taxon>Araneoidea</taxon>
        <taxon>Araneidae</taxon>
        <taxon>Caerostris</taxon>
    </lineage>
</organism>
<gene>
    <name evidence="2" type="primary">AVEN_264995_1</name>
    <name evidence="2" type="ORF">CEXT_131141</name>
</gene>
<keyword evidence="3" id="KW-1185">Reference proteome</keyword>
<keyword evidence="1" id="KW-1133">Transmembrane helix</keyword>
<dbReference type="EMBL" id="BPLR01001592">
    <property type="protein sequence ID" value="GIZ03348.1"/>
    <property type="molecule type" value="Genomic_DNA"/>
</dbReference>
<evidence type="ECO:0000256" key="1">
    <source>
        <dbReference type="SAM" id="Phobius"/>
    </source>
</evidence>